<dbReference type="EMBL" id="OZ020113">
    <property type="protein sequence ID" value="CAK9265706.1"/>
    <property type="molecule type" value="Genomic_DNA"/>
</dbReference>
<organism evidence="1 2">
    <name type="scientific">Sphagnum jensenii</name>
    <dbReference type="NCBI Taxonomy" id="128206"/>
    <lineage>
        <taxon>Eukaryota</taxon>
        <taxon>Viridiplantae</taxon>
        <taxon>Streptophyta</taxon>
        <taxon>Embryophyta</taxon>
        <taxon>Bryophyta</taxon>
        <taxon>Sphagnophytina</taxon>
        <taxon>Sphagnopsida</taxon>
        <taxon>Sphagnales</taxon>
        <taxon>Sphagnaceae</taxon>
        <taxon>Sphagnum</taxon>
    </lineage>
</organism>
<evidence type="ECO:0000313" key="1">
    <source>
        <dbReference type="EMBL" id="CAK9265706.1"/>
    </source>
</evidence>
<evidence type="ECO:0000313" key="2">
    <source>
        <dbReference type="Proteomes" id="UP001497444"/>
    </source>
</evidence>
<protein>
    <submittedName>
        <fullName evidence="1">Uncharacterized protein</fullName>
    </submittedName>
</protein>
<accession>A0ABP0WIK0</accession>
<proteinExistence type="predicted"/>
<sequence>MAISLQQVTCRPFENDPRPELCHPYVTIIEEDTRSYHLCDMFVKQVFCTFELQGLKQSNQVLAPIKILKW</sequence>
<keyword evidence="2" id="KW-1185">Reference proteome</keyword>
<gene>
    <name evidence="1" type="ORF">CSSPJE1EN1_LOCUS11184</name>
</gene>
<reference evidence="1" key="1">
    <citation type="submission" date="2024-02" db="EMBL/GenBank/DDBJ databases">
        <authorList>
            <consortium name="ELIXIR-Norway"/>
            <consortium name="Elixir Norway"/>
        </authorList>
    </citation>
    <scope>NUCLEOTIDE SEQUENCE</scope>
</reference>
<dbReference type="Proteomes" id="UP001497444">
    <property type="component" value="Chromosome 18"/>
</dbReference>
<name>A0ABP0WIK0_9BRYO</name>